<evidence type="ECO:0000313" key="8">
    <source>
        <dbReference type="Proteomes" id="UP000824140"/>
    </source>
</evidence>
<accession>A0A9D1K4X6</accession>
<evidence type="ECO:0000256" key="1">
    <source>
        <dbReference type="ARBA" id="ARBA00022448"/>
    </source>
</evidence>
<dbReference type="Pfam" id="PF04205">
    <property type="entry name" value="FMN_bind"/>
    <property type="match status" value="1"/>
</dbReference>
<dbReference type="Proteomes" id="UP000824140">
    <property type="component" value="Unassembled WGS sequence"/>
</dbReference>
<evidence type="ECO:0000313" key="7">
    <source>
        <dbReference type="EMBL" id="HIS91736.1"/>
    </source>
</evidence>
<feature type="domain" description="FMN-binding" evidence="6">
    <location>
        <begin position="90"/>
        <end position="170"/>
    </location>
</feature>
<dbReference type="GO" id="GO:0009055">
    <property type="term" value="F:electron transfer activity"/>
    <property type="evidence" value="ECO:0007669"/>
    <property type="project" value="InterPro"/>
</dbReference>
<comment type="caution">
    <text evidence="7">The sequence shown here is derived from an EMBL/GenBank/DDBJ whole genome shotgun (WGS) entry which is preliminary data.</text>
</comment>
<dbReference type="PANTHER" id="PTHR36118:SF1">
    <property type="entry name" value="ION-TRANSLOCATING OXIDOREDUCTASE COMPLEX SUBUNIT G"/>
    <property type="match status" value="1"/>
</dbReference>
<evidence type="ECO:0000256" key="5">
    <source>
        <dbReference type="ARBA" id="ARBA00022982"/>
    </source>
</evidence>
<keyword evidence="2" id="KW-0597">Phosphoprotein</keyword>
<name>A0A9D1K4X6_9FIRM</name>
<proteinExistence type="predicted"/>
<dbReference type="InterPro" id="IPR007329">
    <property type="entry name" value="FMN-bd"/>
</dbReference>
<keyword evidence="1" id="KW-0813">Transport</keyword>
<dbReference type="EMBL" id="DVJN01000036">
    <property type="protein sequence ID" value="HIS91736.1"/>
    <property type="molecule type" value="Genomic_DNA"/>
</dbReference>
<evidence type="ECO:0000256" key="2">
    <source>
        <dbReference type="ARBA" id="ARBA00022553"/>
    </source>
</evidence>
<dbReference type="GO" id="GO:0022900">
    <property type="term" value="P:electron transport chain"/>
    <property type="evidence" value="ECO:0007669"/>
    <property type="project" value="InterPro"/>
</dbReference>
<gene>
    <name evidence="7" type="ORF">IAA84_01825</name>
</gene>
<dbReference type="PANTHER" id="PTHR36118">
    <property type="entry name" value="ION-TRANSLOCATING OXIDOREDUCTASE COMPLEX SUBUNIT G"/>
    <property type="match status" value="1"/>
</dbReference>
<keyword evidence="3" id="KW-0285">Flavoprotein</keyword>
<protein>
    <submittedName>
        <fullName evidence="7">FMN-binding protein</fullName>
    </submittedName>
</protein>
<keyword evidence="5" id="KW-0249">Electron transport</keyword>
<dbReference type="GO" id="GO:0010181">
    <property type="term" value="F:FMN binding"/>
    <property type="evidence" value="ECO:0007669"/>
    <property type="project" value="InterPro"/>
</dbReference>
<reference evidence="7" key="1">
    <citation type="submission" date="2020-10" db="EMBL/GenBank/DDBJ databases">
        <authorList>
            <person name="Gilroy R."/>
        </authorList>
    </citation>
    <scope>NUCLEOTIDE SEQUENCE</scope>
    <source>
        <strain evidence="7">13766</strain>
    </source>
</reference>
<organism evidence="7 8">
    <name type="scientific">Candidatus Alectryocaccomicrobium excrementavium</name>
    <dbReference type="NCBI Taxonomy" id="2840668"/>
    <lineage>
        <taxon>Bacteria</taxon>
        <taxon>Bacillati</taxon>
        <taxon>Bacillota</taxon>
        <taxon>Clostridia</taxon>
        <taxon>Candidatus Alectryocaccomicrobium</taxon>
    </lineage>
</organism>
<dbReference type="GO" id="GO:0005886">
    <property type="term" value="C:plasma membrane"/>
    <property type="evidence" value="ECO:0007669"/>
    <property type="project" value="InterPro"/>
</dbReference>
<dbReference type="InterPro" id="IPR010209">
    <property type="entry name" value="Ion_transpt_RnfG/RsxG"/>
</dbReference>
<reference evidence="7" key="2">
    <citation type="journal article" date="2021" name="PeerJ">
        <title>Extensive microbial diversity within the chicken gut microbiome revealed by metagenomics and culture.</title>
        <authorList>
            <person name="Gilroy R."/>
            <person name="Ravi A."/>
            <person name="Getino M."/>
            <person name="Pursley I."/>
            <person name="Horton D.L."/>
            <person name="Alikhan N.F."/>
            <person name="Baker D."/>
            <person name="Gharbi K."/>
            <person name="Hall N."/>
            <person name="Watson M."/>
            <person name="Adriaenssens E.M."/>
            <person name="Foster-Nyarko E."/>
            <person name="Jarju S."/>
            <person name="Secka A."/>
            <person name="Antonio M."/>
            <person name="Oren A."/>
            <person name="Chaudhuri R.R."/>
            <person name="La Ragione R."/>
            <person name="Hildebrand F."/>
            <person name="Pallen M.J."/>
        </authorList>
    </citation>
    <scope>NUCLEOTIDE SEQUENCE</scope>
    <source>
        <strain evidence="7">13766</strain>
    </source>
</reference>
<dbReference type="AlphaFoldDB" id="A0A9D1K4X6"/>
<evidence type="ECO:0000259" key="6">
    <source>
        <dbReference type="SMART" id="SM00900"/>
    </source>
</evidence>
<sequence length="266" mass="27636">MRNVARLALRLMLFSLAAGLLLAGVNALTEKPIAENLARKQNAGRAAVMDADHFVPIEYDAQAYPNITALYEARNGEKLAGYVYELCAAGYAGDVRLALGVSAAGRITGIAVTAHTETKGLGSADEAPFLQQFVGSPAAPDTVTQADAMTGATVSSNAVKTAVACALSHCQDALDLRAAPEDEAGAEAPSPLEGLLASYGGVQLDLFAHLGFEDVEAIVETEEGFAFAMDGGETILLARDGSLLSGNGAAAQRAEAFFARYLREVK</sequence>
<evidence type="ECO:0000256" key="4">
    <source>
        <dbReference type="ARBA" id="ARBA00022643"/>
    </source>
</evidence>
<evidence type="ECO:0000256" key="3">
    <source>
        <dbReference type="ARBA" id="ARBA00022630"/>
    </source>
</evidence>
<dbReference type="SMART" id="SM00900">
    <property type="entry name" value="FMN_bind"/>
    <property type="match status" value="1"/>
</dbReference>
<keyword evidence="4" id="KW-0288">FMN</keyword>